<dbReference type="Gene3D" id="3.40.50.2000">
    <property type="entry name" value="Glycogen Phosphorylase B"/>
    <property type="match status" value="2"/>
</dbReference>
<dbReference type="GO" id="GO:0016757">
    <property type="term" value="F:glycosyltransferase activity"/>
    <property type="evidence" value="ECO:0007669"/>
    <property type="project" value="UniProtKB-ARBA"/>
</dbReference>
<feature type="domain" description="Glycosyltransferase subfamily 4-like N-terminal" evidence="2">
    <location>
        <begin position="18"/>
        <end position="185"/>
    </location>
</feature>
<evidence type="ECO:0000259" key="1">
    <source>
        <dbReference type="Pfam" id="PF00534"/>
    </source>
</evidence>
<dbReference type="Pfam" id="PF00534">
    <property type="entry name" value="Glycos_transf_1"/>
    <property type="match status" value="1"/>
</dbReference>
<sequence>MDTIVTGLFNDGYVPIMDGVTVTVRNYALWLRKKLGPTYVITPFVPNYKDTDPFPVIRFLSIPTIVRPPYRIGLPDLDIRLQFILKNRDFDIVHAHSPFAAGNLALRVAREKHIPVIATFHSKYRDDLMRAIAFKPIVDEQMKRIVDFFYSVDHVWVPQESVALTLREYGYKGPYDVVENGIDFEPPADITQCWARGAEYLKLPEEYSVGLYVGQHILEKNLEFLVRSLPAVMDALPNFRMVFVGKGYAKETLVDLARQLGISDRVIFHDVIYDRELLKDIYARADIFLFPSLYDTSGLVVREAAAMKTPSVLIRGSDAAEFIRDQENGFLCSEDKVDFAQTVVRALSDKDSLKKVADQAQKTLCRTWENIAEEVAQRYSSILERWAR</sequence>
<dbReference type="InterPro" id="IPR050194">
    <property type="entry name" value="Glycosyltransferase_grp1"/>
</dbReference>
<evidence type="ECO:0000313" key="3">
    <source>
        <dbReference type="EMBL" id="SLM12450.1"/>
    </source>
</evidence>
<evidence type="ECO:0000259" key="2">
    <source>
        <dbReference type="Pfam" id="PF13439"/>
    </source>
</evidence>
<dbReference type="AlphaFoldDB" id="A0A3P3XI13"/>
<feature type="domain" description="Glycosyl transferase family 1" evidence="1">
    <location>
        <begin position="202"/>
        <end position="362"/>
    </location>
</feature>
<organism evidence="3">
    <name type="scientific">uncultured spirochete</name>
    <dbReference type="NCBI Taxonomy" id="156406"/>
    <lineage>
        <taxon>Bacteria</taxon>
        <taxon>Pseudomonadati</taxon>
        <taxon>Spirochaetota</taxon>
        <taxon>Spirochaetia</taxon>
        <taxon>Spirochaetales</taxon>
        <taxon>environmental samples</taxon>
    </lineage>
</organism>
<protein>
    <recommendedName>
        <fullName evidence="4">Glycosyl transferase group 1</fullName>
    </recommendedName>
</protein>
<name>A0A3P3XI13_9SPIR</name>
<accession>A0A3P3XI13</accession>
<dbReference type="InterPro" id="IPR028098">
    <property type="entry name" value="Glyco_trans_4-like_N"/>
</dbReference>
<reference evidence="3" key="1">
    <citation type="submission" date="2017-02" db="EMBL/GenBank/DDBJ databases">
        <authorList>
            <person name="Regsiter A."/>
            <person name="William W."/>
        </authorList>
    </citation>
    <scope>NUCLEOTIDE SEQUENCE</scope>
    <source>
        <strain evidence="3">Bib</strain>
    </source>
</reference>
<dbReference type="InterPro" id="IPR001296">
    <property type="entry name" value="Glyco_trans_1"/>
</dbReference>
<evidence type="ECO:0008006" key="4">
    <source>
        <dbReference type="Google" id="ProtNLM"/>
    </source>
</evidence>
<dbReference type="PANTHER" id="PTHR45947:SF3">
    <property type="entry name" value="SULFOQUINOVOSYL TRANSFERASE SQD2"/>
    <property type="match status" value="1"/>
</dbReference>
<dbReference type="EMBL" id="FWDM01000018">
    <property type="protein sequence ID" value="SLM12450.1"/>
    <property type="molecule type" value="Genomic_DNA"/>
</dbReference>
<gene>
    <name evidence="3" type="ORF">SPIROBIBN47_250044</name>
</gene>
<dbReference type="Pfam" id="PF13439">
    <property type="entry name" value="Glyco_transf_4"/>
    <property type="match status" value="1"/>
</dbReference>
<proteinExistence type="predicted"/>
<dbReference type="SUPFAM" id="SSF53756">
    <property type="entry name" value="UDP-Glycosyltransferase/glycogen phosphorylase"/>
    <property type="match status" value="1"/>
</dbReference>
<dbReference type="PANTHER" id="PTHR45947">
    <property type="entry name" value="SULFOQUINOVOSYL TRANSFERASE SQD2"/>
    <property type="match status" value="1"/>
</dbReference>